<proteinExistence type="predicted"/>
<accession>A0A4Q0YVS3</accession>
<dbReference type="PANTHER" id="PTHR36115:SF4">
    <property type="entry name" value="MEMBRANE PROTEIN"/>
    <property type="match status" value="1"/>
</dbReference>
<evidence type="ECO:0000313" key="8">
    <source>
        <dbReference type="EMBL" id="RXJ73269.1"/>
    </source>
</evidence>
<keyword evidence="9" id="KW-1185">Reference proteome</keyword>
<dbReference type="InterPro" id="IPR051791">
    <property type="entry name" value="Pra-immunoreactive"/>
</dbReference>
<gene>
    <name evidence="8" type="ORF">CS022_11105</name>
</gene>
<feature type="transmembrane region" description="Helical" evidence="6">
    <location>
        <begin position="151"/>
        <end position="172"/>
    </location>
</feature>
<dbReference type="GO" id="GO:0005886">
    <property type="term" value="C:plasma membrane"/>
    <property type="evidence" value="ECO:0007669"/>
    <property type="project" value="UniProtKB-SubCell"/>
</dbReference>
<evidence type="ECO:0000256" key="6">
    <source>
        <dbReference type="SAM" id="Phobius"/>
    </source>
</evidence>
<protein>
    <recommendedName>
        <fullName evidence="7">RDD domain-containing protein</fullName>
    </recommendedName>
</protein>
<evidence type="ECO:0000256" key="1">
    <source>
        <dbReference type="ARBA" id="ARBA00004651"/>
    </source>
</evidence>
<dbReference type="PANTHER" id="PTHR36115">
    <property type="entry name" value="PROLINE-RICH ANTIGEN HOMOLOG-RELATED"/>
    <property type="match status" value="1"/>
</dbReference>
<dbReference type="EMBL" id="PEIB01000011">
    <property type="protein sequence ID" value="RXJ73269.1"/>
    <property type="molecule type" value="Genomic_DNA"/>
</dbReference>
<sequence>MDVEPDYSNYSIIELFEALEQLDDEQYPGRRDKIKALINGRLHDNPAVSEECLLKSADEFSFFVVWRRLLAFCVDAVIIALVGYYIYSSVTYIDPQRTYDDIALGILVISGGLVVYNVVCLGLFRQTVGKYLLGLIVSDIDSERRASFQQLVTRDCFLYVSALYGYLLYAFWVADTPFSVLPDFFVLVSFVVYVLIMSADVLAAYLSDKRQTLHDRLAKTVVMRKE</sequence>
<organism evidence="8 9">
    <name type="scientific">Veronia nyctiphanis</name>
    <dbReference type="NCBI Taxonomy" id="1278244"/>
    <lineage>
        <taxon>Bacteria</taxon>
        <taxon>Pseudomonadati</taxon>
        <taxon>Pseudomonadota</taxon>
        <taxon>Gammaproteobacteria</taxon>
        <taxon>Vibrionales</taxon>
        <taxon>Vibrionaceae</taxon>
        <taxon>Veronia</taxon>
    </lineage>
</organism>
<dbReference type="RefSeq" id="WP_129122318.1">
    <property type="nucleotide sequence ID" value="NZ_PEIB01000011.1"/>
</dbReference>
<evidence type="ECO:0000256" key="5">
    <source>
        <dbReference type="ARBA" id="ARBA00023136"/>
    </source>
</evidence>
<evidence type="ECO:0000259" key="7">
    <source>
        <dbReference type="Pfam" id="PF06271"/>
    </source>
</evidence>
<feature type="transmembrane region" description="Helical" evidence="6">
    <location>
        <begin position="102"/>
        <end position="124"/>
    </location>
</feature>
<keyword evidence="4 6" id="KW-1133">Transmembrane helix</keyword>
<evidence type="ECO:0000313" key="9">
    <source>
        <dbReference type="Proteomes" id="UP000290287"/>
    </source>
</evidence>
<name>A0A4Q0YVS3_9GAMM</name>
<keyword evidence="3 6" id="KW-0812">Transmembrane</keyword>
<evidence type="ECO:0000256" key="4">
    <source>
        <dbReference type="ARBA" id="ARBA00022989"/>
    </source>
</evidence>
<keyword evidence="2" id="KW-1003">Cell membrane</keyword>
<evidence type="ECO:0000256" key="2">
    <source>
        <dbReference type="ARBA" id="ARBA00022475"/>
    </source>
</evidence>
<dbReference type="Proteomes" id="UP000290287">
    <property type="component" value="Unassembled WGS sequence"/>
</dbReference>
<feature type="transmembrane region" description="Helical" evidence="6">
    <location>
        <begin position="69"/>
        <end position="87"/>
    </location>
</feature>
<reference evidence="8 9" key="1">
    <citation type="submission" date="2017-10" db="EMBL/GenBank/DDBJ databases">
        <title>Nyctiphanis sp. nov., isolated from the stomach of the euphausiid Nyctiphanes simplex (Hansen, 1911) in the Gulf of California.</title>
        <authorList>
            <person name="Gomez-Gil B."/>
            <person name="Aguilar-Mendez M."/>
            <person name="Lopez-Cortes A."/>
            <person name="Gomez-Gutierrez J."/>
            <person name="Roque A."/>
            <person name="Lang E."/>
            <person name="Gonzalez-Castillo A."/>
        </authorList>
    </citation>
    <scope>NUCLEOTIDE SEQUENCE [LARGE SCALE GENOMIC DNA]</scope>
    <source>
        <strain evidence="8 9">CAIM 600</strain>
    </source>
</reference>
<dbReference type="OrthoDB" id="8612316at2"/>
<dbReference type="Pfam" id="PF06271">
    <property type="entry name" value="RDD"/>
    <property type="match status" value="1"/>
</dbReference>
<keyword evidence="5 6" id="KW-0472">Membrane</keyword>
<comment type="subcellular location">
    <subcellularLocation>
        <location evidence="1">Cell membrane</location>
        <topology evidence="1">Multi-pass membrane protein</topology>
    </subcellularLocation>
</comment>
<comment type="caution">
    <text evidence="8">The sequence shown here is derived from an EMBL/GenBank/DDBJ whole genome shotgun (WGS) entry which is preliminary data.</text>
</comment>
<dbReference type="InterPro" id="IPR010432">
    <property type="entry name" value="RDD"/>
</dbReference>
<evidence type="ECO:0000256" key="3">
    <source>
        <dbReference type="ARBA" id="ARBA00022692"/>
    </source>
</evidence>
<dbReference type="AlphaFoldDB" id="A0A4Q0YVS3"/>
<feature type="domain" description="RDD" evidence="7">
    <location>
        <begin position="65"/>
        <end position="219"/>
    </location>
</feature>
<feature type="transmembrane region" description="Helical" evidence="6">
    <location>
        <begin position="184"/>
        <end position="206"/>
    </location>
</feature>